<reference evidence="3 4" key="1">
    <citation type="submission" date="2022-09" db="EMBL/GenBank/DDBJ databases">
        <authorList>
            <person name="Palmer J.M."/>
        </authorList>
    </citation>
    <scope>NUCLEOTIDE SEQUENCE [LARGE SCALE GENOMIC DNA]</scope>
    <source>
        <strain evidence="3 4">DSM 7382</strain>
    </source>
</reference>
<dbReference type="Pfam" id="PF12141">
    <property type="entry name" value="BMT"/>
    <property type="match status" value="1"/>
</dbReference>
<gene>
    <name evidence="3" type="ORF">QCA50_017158</name>
</gene>
<dbReference type="AlphaFoldDB" id="A0AAW0FKG5"/>
<comment type="caution">
    <text evidence="3">The sequence shown here is derived from an EMBL/GenBank/DDBJ whole genome shotgun (WGS) entry which is preliminary data.</text>
</comment>
<dbReference type="GO" id="GO:0000030">
    <property type="term" value="F:mannosyltransferase activity"/>
    <property type="evidence" value="ECO:0007669"/>
    <property type="project" value="InterPro"/>
</dbReference>
<proteinExistence type="inferred from homology"/>
<evidence type="ECO:0000313" key="4">
    <source>
        <dbReference type="Proteomes" id="UP001385951"/>
    </source>
</evidence>
<feature type="region of interest" description="Disordered" evidence="2">
    <location>
        <begin position="108"/>
        <end position="165"/>
    </location>
</feature>
<evidence type="ECO:0000313" key="3">
    <source>
        <dbReference type="EMBL" id="KAK7679832.1"/>
    </source>
</evidence>
<dbReference type="Proteomes" id="UP001385951">
    <property type="component" value="Unassembled WGS sequence"/>
</dbReference>
<evidence type="ECO:0000256" key="2">
    <source>
        <dbReference type="SAM" id="MobiDB-lite"/>
    </source>
</evidence>
<dbReference type="InterPro" id="IPR021988">
    <property type="entry name" value="BMT1"/>
</dbReference>
<comment type="similarity">
    <text evidence="1">Belongs to the BMT family.</text>
</comment>
<keyword evidence="4" id="KW-1185">Reference proteome</keyword>
<protein>
    <submittedName>
        <fullName evidence="3">Uncharacterized protein</fullName>
    </submittedName>
</protein>
<dbReference type="EMBL" id="JASBNA010000055">
    <property type="protein sequence ID" value="KAK7679832.1"/>
    <property type="molecule type" value="Genomic_DNA"/>
</dbReference>
<organism evidence="3 4">
    <name type="scientific">Cerrena zonata</name>
    <dbReference type="NCBI Taxonomy" id="2478898"/>
    <lineage>
        <taxon>Eukaryota</taxon>
        <taxon>Fungi</taxon>
        <taxon>Dikarya</taxon>
        <taxon>Basidiomycota</taxon>
        <taxon>Agaricomycotina</taxon>
        <taxon>Agaricomycetes</taxon>
        <taxon>Polyporales</taxon>
        <taxon>Cerrenaceae</taxon>
        <taxon>Cerrena</taxon>
    </lineage>
</organism>
<name>A0AAW0FKG5_9APHY</name>
<evidence type="ECO:0000256" key="1">
    <source>
        <dbReference type="ARBA" id="ARBA00009486"/>
    </source>
</evidence>
<sequence>MICGEQYPNALIPNGISDWNLKEVAINDDIKGIQDYLTLSFSGLLNEIFRLDYNTDIKTNRLIGDIDIIKDDVSHNWMKNNGFNNINVDCAIRESKNFCYDYGLQNGEKTKEEKAKEKAKQKQLEEKEKQEKEKQEKEKQNQKQKPDPNAKVEAKVEEDASETKN</sequence>
<accession>A0AAW0FKG5</accession>